<feature type="compositionally biased region" description="Polar residues" evidence="2">
    <location>
        <begin position="1"/>
        <end position="17"/>
    </location>
</feature>
<dbReference type="PANTHER" id="PTHR34714:SF2">
    <property type="entry name" value="EGF-LIKE DOMAIN-CONTAINING PROTEIN"/>
    <property type="match status" value="1"/>
</dbReference>
<evidence type="ECO:0000256" key="2">
    <source>
        <dbReference type="SAM" id="MobiDB-lite"/>
    </source>
</evidence>
<dbReference type="Proteomes" id="UP000541154">
    <property type="component" value="Unassembled WGS sequence"/>
</dbReference>
<evidence type="ECO:0000256" key="1">
    <source>
        <dbReference type="SAM" id="Coils"/>
    </source>
</evidence>
<gene>
    <name evidence="3" type="ORF">ETB97_009315</name>
</gene>
<protein>
    <submittedName>
        <fullName evidence="3">Uncharacterized protein</fullName>
    </submittedName>
</protein>
<feature type="region of interest" description="Disordered" evidence="2">
    <location>
        <begin position="1"/>
        <end position="37"/>
    </location>
</feature>
<feature type="compositionally biased region" description="Basic and acidic residues" evidence="2">
    <location>
        <begin position="21"/>
        <end position="34"/>
    </location>
</feature>
<comment type="caution">
    <text evidence="3">The sequence shown here is derived from an EMBL/GenBank/DDBJ whole genome shotgun (WGS) entry which is preliminary data.</text>
</comment>
<accession>A0A8H6E120</accession>
<evidence type="ECO:0000313" key="3">
    <source>
        <dbReference type="EMBL" id="KAF5855404.1"/>
    </source>
</evidence>
<name>A0A8H6E120_PETAA</name>
<reference evidence="3 4" key="1">
    <citation type="submission" date="2019-04" db="EMBL/GenBank/DDBJ databases">
        <title>Aspergillus burnettii sp. nov., novel species from soil in southeast Queensland.</title>
        <authorList>
            <person name="Gilchrist C.L.M."/>
            <person name="Pitt J.I."/>
            <person name="Lange L."/>
            <person name="Lacey H.J."/>
            <person name="Vuong D."/>
            <person name="Midgley D.J."/>
            <person name="Greenfield P."/>
            <person name="Bradbury M."/>
            <person name="Lacey E."/>
            <person name="Busk P.K."/>
            <person name="Pilgaard B."/>
            <person name="Chooi Y.H."/>
            <person name="Piggott A.M."/>
        </authorList>
    </citation>
    <scope>NUCLEOTIDE SEQUENCE [LARGE SCALE GENOMIC DNA]</scope>
    <source>
        <strain evidence="3 4">FRR 5400</strain>
    </source>
</reference>
<evidence type="ECO:0000313" key="4">
    <source>
        <dbReference type="Proteomes" id="UP000541154"/>
    </source>
</evidence>
<keyword evidence="4" id="KW-1185">Reference proteome</keyword>
<organism evidence="3 4">
    <name type="scientific">Petromyces alliaceus</name>
    <name type="common">Aspergillus alliaceus</name>
    <dbReference type="NCBI Taxonomy" id="209559"/>
    <lineage>
        <taxon>Eukaryota</taxon>
        <taxon>Fungi</taxon>
        <taxon>Dikarya</taxon>
        <taxon>Ascomycota</taxon>
        <taxon>Pezizomycotina</taxon>
        <taxon>Eurotiomycetes</taxon>
        <taxon>Eurotiomycetidae</taxon>
        <taxon>Eurotiales</taxon>
        <taxon>Aspergillaceae</taxon>
        <taxon>Aspergillus</taxon>
        <taxon>Aspergillus subgen. Circumdati</taxon>
    </lineage>
</organism>
<dbReference type="AlphaFoldDB" id="A0A8H6E120"/>
<proteinExistence type="predicted"/>
<dbReference type="EMBL" id="SPNV01000440">
    <property type="protein sequence ID" value="KAF5855404.1"/>
    <property type="molecule type" value="Genomic_DNA"/>
</dbReference>
<dbReference type="PANTHER" id="PTHR34714">
    <property type="entry name" value="EGF-LIKE DOMAIN-CONTAINING PROTEIN"/>
    <property type="match status" value="1"/>
</dbReference>
<sequence>MSTNTQPNTPAQWQKFSQLKPVDDIPNHESKDEDNAMGPTYRSIFLDGTPILQQLPGYCEIYTDILALTEPEIQMSADELTDLEINARVITADQPVHLKMSTRGAKKCVMVIYAAVLDQPISVSIEGDQRTELELGVDSGHLQAEIKFDEGQLEVSYSDRHGDDRTPAYQAFLDTELRVALAVCWSSPAVTISICSFVAKSAATAGSHALSQAQAVSLGQQLAAHAMTGPDSYFAPTLTFDDFVVTLESQRQAAENFQHQYEAFQAAEDRVDDAKAAGETLLATVQHEQSTRLDLQSQALDKYQAAAATVDACDKLLSDDEEDLRHAKDRFETGLDEWIRRQTFLAICTILGAVFREWLSCFFLLNPGHEAIVELTCACARPLEFAAGIYAVGKGSGDPGAVEKIVDDVEKAEKAAGAAEDVILGSKAFKGLWEYTKALGKLYPHISDVVSAVGKIDRLGDHDEIDLPTLGGDVSGSDGTDADASLIMSLAAWDEWELDSDQQMEWAASQQNPAIDGASEYRLTLRKHAVHGRALAQAQAEAVKQGQEYVQATLMVLQANRDIEAIDDLLAHYEEEKDAYAQAEAKFYDRYLQLQTTLAIQLQYAVDACRFYTLKEPAVILDSQMSVDDITKCISDLRGAMQDVDIQYANGYTPTTPTTFSDELASKFPETVIAGLKTSEQGHSATFTLLPMPGANYDPGPENYAYPFTGGFHYRLNGLEPRLIGVKPLPDAVHDGRALVRFRIETSGTYSDLGYDPDTKETKVWHFVSKLRQNRYVYEIDESGAWLRDRERATYDDHEHAQPPPFTLWKLTLENPEDLDLSTLDKLELHWDAFYRPVFSL</sequence>
<keyword evidence="1" id="KW-0175">Coiled coil</keyword>
<feature type="coiled-coil region" evidence="1">
    <location>
        <begin position="556"/>
        <end position="586"/>
    </location>
</feature>